<feature type="compositionally biased region" description="Basic and acidic residues" evidence="12">
    <location>
        <begin position="464"/>
        <end position="495"/>
    </location>
</feature>
<dbReference type="InterPro" id="IPR041175">
    <property type="entry name" value="VLRF1/Vms1"/>
</dbReference>
<dbReference type="AlphaFoldDB" id="A0AAW1RJZ6"/>
<dbReference type="GO" id="GO:0016787">
    <property type="term" value="F:hydrolase activity"/>
    <property type="evidence" value="ECO:0007669"/>
    <property type="project" value="UniProtKB-KW"/>
</dbReference>
<keyword evidence="9" id="KW-0175">Coiled coil</keyword>
<feature type="compositionally biased region" description="Low complexity" evidence="12">
    <location>
        <begin position="118"/>
        <end position="138"/>
    </location>
</feature>
<dbReference type="Proteomes" id="UP001445335">
    <property type="component" value="Unassembled WGS sequence"/>
</dbReference>
<evidence type="ECO:0000256" key="9">
    <source>
        <dbReference type="ARBA" id="ARBA00023054"/>
    </source>
</evidence>
<evidence type="ECO:0000256" key="1">
    <source>
        <dbReference type="ARBA" id="ARBA00004496"/>
    </source>
</evidence>
<evidence type="ECO:0000256" key="10">
    <source>
        <dbReference type="PROSITE-ProRule" id="PRU00023"/>
    </source>
</evidence>
<comment type="caution">
    <text evidence="15">The sequence shown here is derived from an EMBL/GenBank/DDBJ whole genome shotgun (WGS) entry which is preliminary data.</text>
</comment>
<feature type="region of interest" description="Disordered" evidence="12">
    <location>
        <begin position="551"/>
        <end position="573"/>
    </location>
</feature>
<dbReference type="PROSITE" id="PS50297">
    <property type="entry name" value="ANK_REP_REGION"/>
    <property type="match status" value="1"/>
</dbReference>
<evidence type="ECO:0000313" key="15">
    <source>
        <dbReference type="EMBL" id="KAK9834024.1"/>
    </source>
</evidence>
<feature type="region of interest" description="Disordered" evidence="12">
    <location>
        <begin position="27"/>
        <end position="49"/>
    </location>
</feature>
<dbReference type="GO" id="GO:0005737">
    <property type="term" value="C:cytoplasm"/>
    <property type="evidence" value="ECO:0007669"/>
    <property type="project" value="UniProtKB-SubCell"/>
</dbReference>
<dbReference type="PROSITE" id="PS50088">
    <property type="entry name" value="ANK_REPEAT"/>
    <property type="match status" value="1"/>
</dbReference>
<evidence type="ECO:0000256" key="7">
    <source>
        <dbReference type="ARBA" id="ARBA00022801"/>
    </source>
</evidence>
<evidence type="ECO:0000256" key="12">
    <source>
        <dbReference type="SAM" id="MobiDB-lite"/>
    </source>
</evidence>
<keyword evidence="5" id="KW-0677">Repeat</keyword>
<protein>
    <recommendedName>
        <fullName evidence="14">VLRF1 domain-containing protein</fullName>
    </recommendedName>
</protein>
<dbReference type="SUPFAM" id="SSF48403">
    <property type="entry name" value="Ankyrin repeat"/>
    <property type="match status" value="1"/>
</dbReference>
<organism evidence="15 16">
    <name type="scientific">Elliptochloris bilobata</name>
    <dbReference type="NCBI Taxonomy" id="381761"/>
    <lineage>
        <taxon>Eukaryota</taxon>
        <taxon>Viridiplantae</taxon>
        <taxon>Chlorophyta</taxon>
        <taxon>core chlorophytes</taxon>
        <taxon>Trebouxiophyceae</taxon>
        <taxon>Trebouxiophyceae incertae sedis</taxon>
        <taxon>Elliptochloris clade</taxon>
        <taxon>Elliptochloris</taxon>
    </lineage>
</organism>
<dbReference type="InterPro" id="IPR002110">
    <property type="entry name" value="Ankyrin_rpt"/>
</dbReference>
<keyword evidence="3 11" id="KW-0963">Cytoplasm</keyword>
<dbReference type="InterPro" id="IPR047139">
    <property type="entry name" value="ANKZ1/VMS1"/>
</dbReference>
<evidence type="ECO:0000256" key="8">
    <source>
        <dbReference type="ARBA" id="ARBA00023043"/>
    </source>
</evidence>
<dbReference type="PROSITE" id="PS52044">
    <property type="entry name" value="VLRF1"/>
    <property type="match status" value="1"/>
</dbReference>
<dbReference type="GO" id="GO:0004519">
    <property type="term" value="F:endonuclease activity"/>
    <property type="evidence" value="ECO:0007669"/>
    <property type="project" value="UniProtKB-KW"/>
</dbReference>
<evidence type="ECO:0000256" key="4">
    <source>
        <dbReference type="ARBA" id="ARBA00022722"/>
    </source>
</evidence>
<evidence type="ECO:0000256" key="6">
    <source>
        <dbReference type="ARBA" id="ARBA00022759"/>
    </source>
</evidence>
<comment type="subcellular location">
    <subcellularLocation>
        <location evidence="1">Cytoplasm</location>
    </subcellularLocation>
</comment>
<dbReference type="PANTHER" id="PTHR16036">
    <property type="entry name" value="ANKYRIN REPEAT AND ZINC FINGER DOMAIN-CONTAINING PROTEIN 1"/>
    <property type="match status" value="1"/>
</dbReference>
<evidence type="ECO:0000313" key="16">
    <source>
        <dbReference type="Proteomes" id="UP001445335"/>
    </source>
</evidence>
<comment type="similarity">
    <text evidence="2 11">Belongs to the ANKZF1/VMS1 family.</text>
</comment>
<feature type="active site" evidence="11">
    <location>
        <position position="227"/>
    </location>
</feature>
<keyword evidence="8 10" id="KW-0040">ANK repeat</keyword>
<feature type="repeat" description="ANK" evidence="10">
    <location>
        <begin position="375"/>
        <end position="407"/>
    </location>
</feature>
<dbReference type="PANTHER" id="PTHR16036:SF2">
    <property type="entry name" value="TRNA ENDONUCLEASE ANKZF1"/>
    <property type="match status" value="1"/>
</dbReference>
<evidence type="ECO:0000256" key="5">
    <source>
        <dbReference type="ARBA" id="ARBA00022737"/>
    </source>
</evidence>
<evidence type="ECO:0000256" key="11">
    <source>
        <dbReference type="PROSITE-ProRule" id="PRU01389"/>
    </source>
</evidence>
<dbReference type="Gene3D" id="1.25.40.20">
    <property type="entry name" value="Ankyrin repeat-containing domain"/>
    <property type="match status" value="1"/>
</dbReference>
<accession>A0AAW1RJZ6</accession>
<sequence length="573" mass="59824">MSGLLGLLYTLPDSLFAGAVPLGDVPAATSASEERSADSDPASSTPLEDELSRARLDGGMTCLTCGIGVRVPGFASASEQRDHFHTDWHRHNARRKAVGRLPLAEDEFERLAANDGELSSISGSESGSDNEPGAAAAAQRRRGSGGVRVCFTARDGRHFAVWRALLAPDAAAAPGVPAAALADLRATAGPWAAGGSGGPGGAGAPLEVLAHKTFHRYVVRAKQGGRQAGKDATGKFAKSAGSQLRRYNEVMLERDIQATLRSWQAHLAAASLIFVQAPGMNAAAIFGGNAPPLSRADLRLRTVPFPTRRPTFAEAKRVVRTLLTVYTAAPPAPAPPPPPHAEARAKQPRATGGKAGAEPDQSHAAAQPEPPPPEPEEPPLHRAARTGDATKVAQLLEAGADPALPDSRGRTAYALAPAGAEGREARDAFRRRRAAAGEAATDWAAAGVPEALTPEMEAAQAARQAEKKTRLKEREKERRARAVERKAAADAEAAERATAEVAAAAAAAAEQAGRQRVRAAAPAAAAARAAEEARLNREQLAAAAEARMARLQRVAQQQQLWSPALTHSRSPTL</sequence>
<reference evidence="15 16" key="1">
    <citation type="journal article" date="2024" name="Nat. Commun.">
        <title>Phylogenomics reveals the evolutionary origins of lichenization in chlorophyte algae.</title>
        <authorList>
            <person name="Puginier C."/>
            <person name="Libourel C."/>
            <person name="Otte J."/>
            <person name="Skaloud P."/>
            <person name="Haon M."/>
            <person name="Grisel S."/>
            <person name="Petersen M."/>
            <person name="Berrin J.G."/>
            <person name="Delaux P.M."/>
            <person name="Dal Grande F."/>
            <person name="Keller J."/>
        </authorList>
    </citation>
    <scope>NUCLEOTIDE SEQUENCE [LARGE SCALE GENOMIC DNA]</scope>
    <source>
        <strain evidence="15 16">SAG 245.80</strain>
    </source>
</reference>
<feature type="domain" description="VLRF1" evidence="14">
    <location>
        <begin position="177"/>
        <end position="325"/>
    </location>
</feature>
<dbReference type="InterPro" id="IPR036770">
    <property type="entry name" value="Ankyrin_rpt-contain_sf"/>
</dbReference>
<feature type="compositionally biased region" description="Low complexity" evidence="12">
    <location>
        <begin position="438"/>
        <end position="447"/>
    </location>
</feature>
<evidence type="ECO:0000256" key="3">
    <source>
        <dbReference type="ARBA" id="ARBA00022490"/>
    </source>
</evidence>
<gene>
    <name evidence="15" type="ORF">WJX81_003953</name>
</gene>
<keyword evidence="16" id="KW-1185">Reference proteome</keyword>
<feature type="signal peptide" evidence="13">
    <location>
        <begin position="1"/>
        <end position="19"/>
    </location>
</feature>
<evidence type="ECO:0000256" key="2">
    <source>
        <dbReference type="ARBA" id="ARBA00009262"/>
    </source>
</evidence>
<keyword evidence="6 11" id="KW-0255">Endonuclease</keyword>
<feature type="region of interest" description="Disordered" evidence="12">
    <location>
        <begin position="329"/>
        <end position="382"/>
    </location>
</feature>
<proteinExistence type="inferred from homology"/>
<feature type="chain" id="PRO_5043530956" description="VLRF1 domain-containing protein" evidence="13">
    <location>
        <begin position="20"/>
        <end position="573"/>
    </location>
</feature>
<name>A0AAW1RJZ6_9CHLO</name>
<dbReference type="EMBL" id="JALJOU010000034">
    <property type="protein sequence ID" value="KAK9834024.1"/>
    <property type="molecule type" value="Genomic_DNA"/>
</dbReference>
<comment type="domain">
    <text evidence="11">The VLRF1 domain mediates binding to the 60S ribosomal subunit.</text>
</comment>
<feature type="region of interest" description="Disordered" evidence="12">
    <location>
        <begin position="118"/>
        <end position="141"/>
    </location>
</feature>
<keyword evidence="4 11" id="KW-0540">Nuclease</keyword>
<feature type="compositionally biased region" description="Pro residues" evidence="12">
    <location>
        <begin position="330"/>
        <end position="340"/>
    </location>
</feature>
<feature type="region of interest" description="Disordered" evidence="12">
    <location>
        <begin position="438"/>
        <end position="495"/>
    </location>
</feature>
<keyword evidence="7 11" id="KW-0378">Hydrolase</keyword>
<keyword evidence="13" id="KW-0732">Signal</keyword>
<evidence type="ECO:0000256" key="13">
    <source>
        <dbReference type="SAM" id="SignalP"/>
    </source>
</evidence>
<dbReference type="Pfam" id="PF18826">
    <property type="entry name" value="bVLRF1"/>
    <property type="match status" value="1"/>
</dbReference>
<evidence type="ECO:0000259" key="14">
    <source>
        <dbReference type="PROSITE" id="PS52044"/>
    </source>
</evidence>
<dbReference type="GO" id="GO:0036503">
    <property type="term" value="P:ERAD pathway"/>
    <property type="evidence" value="ECO:0007669"/>
    <property type="project" value="TreeGrafter"/>
</dbReference>